<dbReference type="AlphaFoldDB" id="A0A8H5T6R9"/>
<accession>A0A8H5T6R9</accession>
<evidence type="ECO:0000256" key="1">
    <source>
        <dbReference type="SAM" id="MobiDB-lite"/>
    </source>
</evidence>
<keyword evidence="2" id="KW-0732">Signal</keyword>
<evidence type="ECO:0000313" key="4">
    <source>
        <dbReference type="Proteomes" id="UP000567885"/>
    </source>
</evidence>
<dbReference type="Proteomes" id="UP000567885">
    <property type="component" value="Unassembled WGS sequence"/>
</dbReference>
<dbReference type="OrthoDB" id="5100293at2759"/>
<name>A0A8H5T6R9_FUSHE</name>
<evidence type="ECO:0000313" key="3">
    <source>
        <dbReference type="EMBL" id="KAF5664118.1"/>
    </source>
</evidence>
<evidence type="ECO:0000256" key="2">
    <source>
        <dbReference type="SAM" id="SignalP"/>
    </source>
</evidence>
<reference evidence="3 4" key="1">
    <citation type="submission" date="2020-05" db="EMBL/GenBank/DDBJ databases">
        <title>Identification and distribution of gene clusters putatively required for synthesis of sphingolipid metabolism inhibitors in phylogenetically diverse species of the filamentous fungus Fusarium.</title>
        <authorList>
            <person name="Kim H.-S."/>
            <person name="Busman M."/>
            <person name="Brown D.W."/>
            <person name="Divon H."/>
            <person name="Uhlig S."/>
            <person name="Proctor R.H."/>
        </authorList>
    </citation>
    <scope>NUCLEOTIDE SEQUENCE [LARGE SCALE GENOMIC DNA]</scope>
    <source>
        <strain evidence="3 4">NRRL 20693</strain>
    </source>
</reference>
<gene>
    <name evidence="3" type="ORF">FHETE_7227</name>
</gene>
<dbReference type="EMBL" id="JAAGWQ010000137">
    <property type="protein sequence ID" value="KAF5664118.1"/>
    <property type="molecule type" value="Genomic_DNA"/>
</dbReference>
<protein>
    <submittedName>
        <fullName evidence="3">Uncharacterized protein</fullName>
    </submittedName>
</protein>
<feature type="compositionally biased region" description="Basic and acidic residues" evidence="1">
    <location>
        <begin position="51"/>
        <end position="61"/>
    </location>
</feature>
<keyword evidence="4" id="KW-1185">Reference proteome</keyword>
<sequence>MKVLLVAAAALVATSFAATPVEKPLVKRLSHIVETFSHNFQPNSDVDLKLLGDKDKGDSSTKSKRFTPTEIARRSHPKSLFLNLGTKGFKNSKDLTADLDSLLEQITSHAGNINATIARTKANKASRAKALTDSRTEIFQIRSAISGFLTRLAASRNLDFSDSQLEKIVDTLDELIQQILTTVDGILGGLGSRSDVTASLNPLMNMVTQLVSRLGVSDTELSAQLRALLASIFNKQVSGERGGLNALMMGLENGLLRLHGVLGSGNKSN</sequence>
<organism evidence="3 4">
    <name type="scientific">Fusarium heterosporum</name>
    <dbReference type="NCBI Taxonomy" id="42747"/>
    <lineage>
        <taxon>Eukaryota</taxon>
        <taxon>Fungi</taxon>
        <taxon>Dikarya</taxon>
        <taxon>Ascomycota</taxon>
        <taxon>Pezizomycotina</taxon>
        <taxon>Sordariomycetes</taxon>
        <taxon>Hypocreomycetidae</taxon>
        <taxon>Hypocreales</taxon>
        <taxon>Nectriaceae</taxon>
        <taxon>Fusarium</taxon>
        <taxon>Fusarium heterosporum species complex</taxon>
    </lineage>
</organism>
<feature type="region of interest" description="Disordered" evidence="1">
    <location>
        <begin position="51"/>
        <end position="70"/>
    </location>
</feature>
<feature type="signal peptide" evidence="2">
    <location>
        <begin position="1"/>
        <end position="17"/>
    </location>
</feature>
<proteinExistence type="predicted"/>
<feature type="chain" id="PRO_5034986801" evidence="2">
    <location>
        <begin position="18"/>
        <end position="269"/>
    </location>
</feature>
<comment type="caution">
    <text evidence="3">The sequence shown here is derived from an EMBL/GenBank/DDBJ whole genome shotgun (WGS) entry which is preliminary data.</text>
</comment>